<dbReference type="AlphaFoldDB" id="A0A2I2GPG7"/>
<accession>A0A2I2GPG7</accession>
<evidence type="ECO:0000256" key="1">
    <source>
        <dbReference type="SAM" id="MobiDB-lite"/>
    </source>
</evidence>
<dbReference type="OrthoDB" id="6161812at2759"/>
<dbReference type="VEuPathDB" id="FungiDB:P170DRAFT_421425"/>
<dbReference type="RefSeq" id="XP_024710073.1">
    <property type="nucleotide sequence ID" value="XM_024847360.1"/>
</dbReference>
<dbReference type="Proteomes" id="UP000234275">
    <property type="component" value="Unassembled WGS sequence"/>
</dbReference>
<gene>
    <name evidence="2" type="ORF">P170DRAFT_421425</name>
</gene>
<organism evidence="2 3">
    <name type="scientific">Aspergillus steynii IBT 23096</name>
    <dbReference type="NCBI Taxonomy" id="1392250"/>
    <lineage>
        <taxon>Eukaryota</taxon>
        <taxon>Fungi</taxon>
        <taxon>Dikarya</taxon>
        <taxon>Ascomycota</taxon>
        <taxon>Pezizomycotina</taxon>
        <taxon>Eurotiomycetes</taxon>
        <taxon>Eurotiomycetidae</taxon>
        <taxon>Eurotiales</taxon>
        <taxon>Aspergillaceae</taxon>
        <taxon>Aspergillus</taxon>
        <taxon>Aspergillus subgen. Circumdati</taxon>
    </lineage>
</organism>
<reference evidence="2 3" key="1">
    <citation type="submission" date="2016-12" db="EMBL/GenBank/DDBJ databases">
        <title>The genomes of Aspergillus section Nigri reveals drivers in fungal speciation.</title>
        <authorList>
            <consortium name="DOE Joint Genome Institute"/>
            <person name="Vesth T.C."/>
            <person name="Nybo J."/>
            <person name="Theobald S."/>
            <person name="Brandl J."/>
            <person name="Frisvad J.C."/>
            <person name="Nielsen K.F."/>
            <person name="Lyhne E.K."/>
            <person name="Kogle M.E."/>
            <person name="Kuo A."/>
            <person name="Riley R."/>
            <person name="Clum A."/>
            <person name="Nolan M."/>
            <person name="Lipzen A."/>
            <person name="Salamov A."/>
            <person name="Henrissat B."/>
            <person name="Wiebenga A."/>
            <person name="De Vries R.P."/>
            <person name="Grigoriev I.V."/>
            <person name="Mortensen U.H."/>
            <person name="Andersen M.R."/>
            <person name="Baker S.E."/>
        </authorList>
    </citation>
    <scope>NUCLEOTIDE SEQUENCE [LARGE SCALE GENOMIC DNA]</scope>
    <source>
        <strain evidence="2 3">IBT 23096</strain>
    </source>
</reference>
<evidence type="ECO:0000313" key="2">
    <source>
        <dbReference type="EMBL" id="PLB54771.1"/>
    </source>
</evidence>
<feature type="compositionally biased region" description="Polar residues" evidence="1">
    <location>
        <begin position="1"/>
        <end position="11"/>
    </location>
</feature>
<keyword evidence="3" id="KW-1185">Reference proteome</keyword>
<protein>
    <submittedName>
        <fullName evidence="2">Uncharacterized protein</fullName>
    </submittedName>
</protein>
<comment type="caution">
    <text evidence="2">The sequence shown here is derived from an EMBL/GenBank/DDBJ whole genome shotgun (WGS) entry which is preliminary data.</text>
</comment>
<feature type="region of interest" description="Disordered" evidence="1">
    <location>
        <begin position="1"/>
        <end position="29"/>
    </location>
</feature>
<sequence>MAMPDQFTQPFGASKGPPSLHGSGKNEHHTSSIWQAAIDRYYAELRRGGVKGPAIDHDLWRIHSPDDLFQQSNALSPADSRGCDDPLGRDEWSGGGCNMGLDQIDHEEARRIEKDSLGYGPICILRR</sequence>
<dbReference type="EMBL" id="MSFO01000001">
    <property type="protein sequence ID" value="PLB54771.1"/>
    <property type="molecule type" value="Genomic_DNA"/>
</dbReference>
<evidence type="ECO:0000313" key="3">
    <source>
        <dbReference type="Proteomes" id="UP000234275"/>
    </source>
</evidence>
<dbReference type="GeneID" id="36555059"/>
<proteinExistence type="predicted"/>
<dbReference type="STRING" id="1392250.A0A2I2GPG7"/>
<name>A0A2I2GPG7_9EURO</name>